<dbReference type="EMBL" id="FZOH01000002">
    <property type="protein sequence ID" value="SNS10658.1"/>
    <property type="molecule type" value="Genomic_DNA"/>
</dbReference>
<sequence length="257" mass="27812">MNTYDTLVWAARAIEAATDPTAADLPEADRVQLLDYARRATVHGFDVALRDAQFWQALTLPSSKAKRRQRRVVSSRQHRALTDMVTHGLLQVLVQCGHQPPPDASEVVTDVRRSLDAAANSEVGNTSQAKENVKRLRDSLARLTPTDSPDRLQRALKRSWKPVVAIATAVVVPFAAIPAHLVEKAVEKPAVAVIADWLGTESGEAADDVAADVDDEGEEVPGVADVPQGHVPDRGVWLDVDALTAFLEDQQPDASEG</sequence>
<dbReference type="RefSeq" id="WP_089403112.1">
    <property type="nucleotide sequence ID" value="NZ_FZOH01000002.1"/>
</dbReference>
<evidence type="ECO:0000313" key="1">
    <source>
        <dbReference type="EMBL" id="SNS10658.1"/>
    </source>
</evidence>
<gene>
    <name evidence="1" type="ORF">SAMN04488107_1397</name>
</gene>
<dbReference type="Proteomes" id="UP000198386">
    <property type="component" value="Unassembled WGS sequence"/>
</dbReference>
<dbReference type="AlphaFoldDB" id="A0A239BTB4"/>
<organism evidence="1 2">
    <name type="scientific">Geodermatophilus saharensis</name>
    <dbReference type="NCBI Taxonomy" id="1137994"/>
    <lineage>
        <taxon>Bacteria</taxon>
        <taxon>Bacillati</taxon>
        <taxon>Actinomycetota</taxon>
        <taxon>Actinomycetes</taxon>
        <taxon>Geodermatophilales</taxon>
        <taxon>Geodermatophilaceae</taxon>
        <taxon>Geodermatophilus</taxon>
    </lineage>
</organism>
<accession>A0A239BTB4</accession>
<name>A0A239BTB4_9ACTN</name>
<evidence type="ECO:0000313" key="2">
    <source>
        <dbReference type="Proteomes" id="UP000198386"/>
    </source>
</evidence>
<reference evidence="2" key="1">
    <citation type="submission" date="2017-06" db="EMBL/GenBank/DDBJ databases">
        <authorList>
            <person name="Varghese N."/>
            <person name="Submissions S."/>
        </authorList>
    </citation>
    <scope>NUCLEOTIDE SEQUENCE [LARGE SCALE GENOMIC DNA]</scope>
    <source>
        <strain evidence="2">DSM 45423</strain>
    </source>
</reference>
<protein>
    <submittedName>
        <fullName evidence="1">Uncharacterized protein</fullName>
    </submittedName>
</protein>
<keyword evidence="2" id="KW-1185">Reference proteome</keyword>
<proteinExistence type="predicted"/>